<dbReference type="InterPro" id="IPR007537">
    <property type="entry name" value="tRNAHis_GuaTrfase_Thg1"/>
</dbReference>
<dbReference type="OMA" id="NIIWRCR"/>
<dbReference type="EMBL" id="GL883008">
    <property type="protein sequence ID" value="EGG23506.1"/>
    <property type="molecule type" value="Genomic_DNA"/>
</dbReference>
<dbReference type="Proteomes" id="UP000007797">
    <property type="component" value="Unassembled WGS sequence"/>
</dbReference>
<dbReference type="Pfam" id="PF04446">
    <property type="entry name" value="Thg1"/>
    <property type="match status" value="1"/>
</dbReference>
<dbReference type="RefSeq" id="XP_004361357.1">
    <property type="nucleotide sequence ID" value="XM_004361300.1"/>
</dbReference>
<dbReference type="PANTHER" id="PTHR12729:SF1">
    <property type="entry name" value="TRNAHIS GUANYLYLTRANSFERASE CATALYTIC DOMAIN-CONTAINING PROTEIN"/>
    <property type="match status" value="1"/>
</dbReference>
<organism evidence="2 3">
    <name type="scientific">Cavenderia fasciculata</name>
    <name type="common">Slime mold</name>
    <name type="synonym">Dictyostelium fasciculatum</name>
    <dbReference type="NCBI Taxonomy" id="261658"/>
    <lineage>
        <taxon>Eukaryota</taxon>
        <taxon>Amoebozoa</taxon>
        <taxon>Evosea</taxon>
        <taxon>Eumycetozoa</taxon>
        <taxon>Dictyostelia</taxon>
        <taxon>Acytosteliales</taxon>
        <taxon>Cavenderiaceae</taxon>
        <taxon>Cavenderia</taxon>
    </lineage>
</organism>
<proteinExistence type="predicted"/>
<evidence type="ECO:0000313" key="2">
    <source>
        <dbReference type="EMBL" id="EGG23506.1"/>
    </source>
</evidence>
<dbReference type="KEGG" id="dfa:DFA_05639"/>
<dbReference type="GO" id="GO:0000287">
    <property type="term" value="F:magnesium ion binding"/>
    <property type="evidence" value="ECO:0007669"/>
    <property type="project" value="InterPro"/>
</dbReference>
<reference evidence="3" key="1">
    <citation type="journal article" date="2011" name="Genome Res.">
        <title>Phylogeny-wide analysis of social amoeba genomes highlights ancient origins for complex intercellular communication.</title>
        <authorList>
            <person name="Heidel A.J."/>
            <person name="Lawal H.M."/>
            <person name="Felder M."/>
            <person name="Schilde C."/>
            <person name="Helps N.R."/>
            <person name="Tunggal B."/>
            <person name="Rivero F."/>
            <person name="John U."/>
            <person name="Schleicher M."/>
            <person name="Eichinger L."/>
            <person name="Platzer M."/>
            <person name="Noegel A.A."/>
            <person name="Schaap P."/>
            <person name="Gloeckner G."/>
        </authorList>
    </citation>
    <scope>NUCLEOTIDE SEQUENCE [LARGE SCALE GENOMIC DNA]</scope>
    <source>
        <strain evidence="3">SH3</strain>
    </source>
</reference>
<dbReference type="InterPro" id="IPR024956">
    <property type="entry name" value="tRNAHis_GuaTrfase_cat"/>
</dbReference>
<dbReference type="GeneID" id="14875522"/>
<sequence>MFNKRLTLTTLQVLNTNKPCHHYRSFNNLCTISYNNQRFSSSSNNNNKYSFMTNTTESSTATMQDEISTNQAAAVENNNNKKSSWFTELGERMKVYEKEMTLSNLTPNTAFMIRLDGHGFSKFTKKFTKPWDIRVHNAMYQVACGLMKEYHPTMVYTFSDEITLCFPSLPDEEFNEKVASFQDPKSTLPYTGKIQKLVSLSSGLASTLFYKAMLEETQGSPQHQFVVDSTPHFDARIFTVPSNDEIIANLTWRSAVDCGRNSISGMAQAHFPHKLLSGKGGGELKKMLLESKGINYDDEPAWYRYGVYLKKQYYLLDATTPKGDKVTATRTKIVRESFDIRRCPDSLGFLTTKVLPIDFKLEVPDKPKSKSKSTTTTTVVDDQ</sequence>
<accession>F4PLV2</accession>
<dbReference type="InterPro" id="IPR038469">
    <property type="entry name" value="tRNAHis_GuaTrfase_Thg1_sf"/>
</dbReference>
<evidence type="ECO:0000259" key="1">
    <source>
        <dbReference type="Pfam" id="PF04446"/>
    </source>
</evidence>
<dbReference type="GO" id="GO:0008193">
    <property type="term" value="F:tRNA guanylyltransferase activity"/>
    <property type="evidence" value="ECO:0007669"/>
    <property type="project" value="InterPro"/>
</dbReference>
<protein>
    <recommendedName>
        <fullName evidence="1">tRNAHis guanylyltransferase catalytic domain-containing protein</fullName>
    </recommendedName>
</protein>
<name>F4PLV2_CACFS</name>
<dbReference type="OrthoDB" id="5959761at2759"/>
<dbReference type="Gene3D" id="3.30.70.3000">
    <property type="match status" value="1"/>
</dbReference>
<keyword evidence="3" id="KW-1185">Reference proteome</keyword>
<feature type="domain" description="tRNAHis guanylyltransferase catalytic" evidence="1">
    <location>
        <begin position="91"/>
        <end position="241"/>
    </location>
</feature>
<dbReference type="PANTHER" id="PTHR12729">
    <property type="entry name" value="TRNA(HIS) GUANYLYLTRANSFERASE-RELATED"/>
    <property type="match status" value="1"/>
</dbReference>
<dbReference type="AlphaFoldDB" id="F4PLV2"/>
<evidence type="ECO:0000313" key="3">
    <source>
        <dbReference type="Proteomes" id="UP000007797"/>
    </source>
</evidence>
<gene>
    <name evidence="2" type="ORF">DFA_05639</name>
</gene>
<dbReference type="GO" id="GO:0006400">
    <property type="term" value="P:tRNA modification"/>
    <property type="evidence" value="ECO:0007669"/>
    <property type="project" value="InterPro"/>
</dbReference>